<comment type="caution">
    <text evidence="5">The sequence shown here is derived from an EMBL/GenBank/DDBJ whole genome shotgun (WGS) entry which is preliminary data.</text>
</comment>
<sequence>MGSSGIDGEMCMEAGGRVGRRGGKKAAEQKAAKQPQRGLGVAQLEKIRMQNQMIAAYRSGMPPSPPTHQQQQVPFPATVPTAGHPSFQPYLTGCFDAMDRRIADAQYSQYYAENLLPYGSSRPPATSPLFVVHDSPPSSHRQQQPPQYHNWMRPSHESSGRGNAGGTEELDLELRL</sequence>
<dbReference type="GO" id="GO:0003700">
    <property type="term" value="F:DNA-binding transcription factor activity"/>
    <property type="evidence" value="ECO:0007669"/>
    <property type="project" value="InterPro"/>
</dbReference>
<accession>A0AAD8WI11</accession>
<reference evidence="5" key="1">
    <citation type="submission" date="2023-07" db="EMBL/GenBank/DDBJ databases">
        <title>A chromosome-level genome assembly of Lolium multiflorum.</title>
        <authorList>
            <person name="Chen Y."/>
            <person name="Copetti D."/>
            <person name="Kolliker R."/>
            <person name="Studer B."/>
        </authorList>
    </citation>
    <scope>NUCLEOTIDE SEQUENCE</scope>
    <source>
        <strain evidence="5">02402/16</strain>
        <tissue evidence="5">Leaf</tissue>
    </source>
</reference>
<evidence type="ECO:0000313" key="5">
    <source>
        <dbReference type="EMBL" id="KAK1663412.1"/>
    </source>
</evidence>
<evidence type="ECO:0000256" key="4">
    <source>
        <dbReference type="SAM" id="MobiDB-lite"/>
    </source>
</evidence>
<dbReference type="EMBL" id="JAUUTY010000003">
    <property type="protein sequence ID" value="KAK1663412.1"/>
    <property type="molecule type" value="Genomic_DNA"/>
</dbReference>
<evidence type="ECO:0000256" key="1">
    <source>
        <dbReference type="ARBA" id="ARBA00022491"/>
    </source>
</evidence>
<gene>
    <name evidence="5" type="ORF">QYE76_051571</name>
</gene>
<keyword evidence="6" id="KW-1185">Reference proteome</keyword>
<evidence type="ECO:0000256" key="3">
    <source>
        <dbReference type="ARBA" id="ARBA00023163"/>
    </source>
</evidence>
<dbReference type="PANTHER" id="PTHR33388:SF18">
    <property type="entry name" value="PROTEIN SPEAR1"/>
    <property type="match status" value="1"/>
</dbReference>
<keyword evidence="1" id="KW-0678">Repressor</keyword>
<organism evidence="5 6">
    <name type="scientific">Lolium multiflorum</name>
    <name type="common">Italian ryegrass</name>
    <name type="synonym">Lolium perenne subsp. multiflorum</name>
    <dbReference type="NCBI Taxonomy" id="4521"/>
    <lineage>
        <taxon>Eukaryota</taxon>
        <taxon>Viridiplantae</taxon>
        <taxon>Streptophyta</taxon>
        <taxon>Embryophyta</taxon>
        <taxon>Tracheophyta</taxon>
        <taxon>Spermatophyta</taxon>
        <taxon>Magnoliopsida</taxon>
        <taxon>Liliopsida</taxon>
        <taxon>Poales</taxon>
        <taxon>Poaceae</taxon>
        <taxon>BOP clade</taxon>
        <taxon>Pooideae</taxon>
        <taxon>Poodae</taxon>
        <taxon>Poeae</taxon>
        <taxon>Poeae Chloroplast Group 2 (Poeae type)</taxon>
        <taxon>Loliodinae</taxon>
        <taxon>Loliinae</taxon>
        <taxon>Lolium</taxon>
    </lineage>
</organism>
<feature type="region of interest" description="Disordered" evidence="4">
    <location>
        <begin position="62"/>
        <end position="81"/>
    </location>
</feature>
<feature type="region of interest" description="Disordered" evidence="4">
    <location>
        <begin position="1"/>
        <end position="41"/>
    </location>
</feature>
<evidence type="ECO:0000313" key="6">
    <source>
        <dbReference type="Proteomes" id="UP001231189"/>
    </source>
</evidence>
<keyword evidence="3" id="KW-0804">Transcription</keyword>
<name>A0AAD8WI11_LOLMU</name>
<keyword evidence="2" id="KW-0805">Transcription regulation</keyword>
<dbReference type="AlphaFoldDB" id="A0AAD8WI11"/>
<dbReference type="Proteomes" id="UP001231189">
    <property type="component" value="Unassembled WGS sequence"/>
</dbReference>
<feature type="region of interest" description="Disordered" evidence="4">
    <location>
        <begin position="126"/>
        <end position="176"/>
    </location>
</feature>
<dbReference type="PANTHER" id="PTHR33388">
    <property type="entry name" value="OS01G0212500 PROTEIN"/>
    <property type="match status" value="1"/>
</dbReference>
<dbReference type="InterPro" id="IPR040356">
    <property type="entry name" value="SPEAR"/>
</dbReference>
<proteinExistence type="predicted"/>
<feature type="compositionally biased region" description="Low complexity" evidence="4">
    <location>
        <begin position="135"/>
        <end position="147"/>
    </location>
</feature>
<evidence type="ECO:0000256" key="2">
    <source>
        <dbReference type="ARBA" id="ARBA00023015"/>
    </source>
</evidence>
<protein>
    <submittedName>
        <fullName evidence="5">Uncharacterized protein</fullName>
    </submittedName>
</protein>